<accession>A0A841JN05</accession>
<reference evidence="5 6" key="1">
    <citation type="submission" date="2020-08" db="EMBL/GenBank/DDBJ databases">
        <title>Genomic Encyclopedia of Type Strains, Phase IV (KMG-V): Genome sequencing to study the core and pangenomes of soil and plant-associated prokaryotes.</title>
        <authorList>
            <person name="Whitman W."/>
        </authorList>
    </citation>
    <scope>NUCLEOTIDE SEQUENCE [LARGE SCALE GENOMIC DNA]</scope>
    <source>
        <strain evidence="5 6">MP601</strain>
    </source>
</reference>
<dbReference type="Gene3D" id="3.40.50.12780">
    <property type="entry name" value="N-terminal domain of ligase-like"/>
    <property type="match status" value="1"/>
</dbReference>
<dbReference type="PROSITE" id="PS00012">
    <property type="entry name" value="PHOSPHOPANTETHEINE"/>
    <property type="match status" value="1"/>
</dbReference>
<organism evidence="5 6">
    <name type="scientific">Mucilaginibacter lappiensis</name>
    <dbReference type="NCBI Taxonomy" id="354630"/>
    <lineage>
        <taxon>Bacteria</taxon>
        <taxon>Pseudomonadati</taxon>
        <taxon>Bacteroidota</taxon>
        <taxon>Sphingobacteriia</taxon>
        <taxon>Sphingobacteriales</taxon>
        <taxon>Sphingobacteriaceae</taxon>
        <taxon>Mucilaginibacter</taxon>
    </lineage>
</organism>
<sequence>SEAFYRAEDSSAVPSYSGSGDLAYVIYTSGTTGKPKGVMLEHYSLCNRVLYMISYSNITSSDFHLFKTNVIFDVSFGEIFTHLCVGAGLQITRSIFDMDELNGLLLSKKFTSVHLVPSQYELVSTTIKTIHLEKIYFSGEALIPRILSDIDKNVTVYNYYGPTELGEITVFRPLEPSAASVIGKVFPNCRQYVLDANYTPVPVGVSGELYIGGAGLSRGYLNREELTAERFIANPFSTEADKAKGYTRLYKTGDLVRWLSDGNLEYLGRNDDQVKIRGYRIELGEVEHALSGVPGIRQSCVVCRERVTEGGTIKYLVGYYVPESGVLEQEVILSYLSGVLPEYMIPSTLTAVEYFPLTVNGKLDKRALPDADLGTSGEDYVAPETALELTVCKIWEELLGVERIGLTDDFFRIGGNSILAIKVISQVKKRLSADLTIKELFLNTTIKLLSILIQTKINTGEYLYNLKKERVFTAKELHETTPSQAWRYLEYKSGACHSMNAIIQKEMTNVDEGALAMAVDTLVARHESLRTVFLDRKIEKTKLFTLLYKGNTEVLQKIYPEDYFRPNLSLIDICKQKDKKDRIKSIIDKMYKYLFDFQKEQSFKCVLVKYTKRKYIFIFIIDHIIYDAHSLKIIESELFSIYNAYCSGLPNPLKALKLQFKDYANYHNEQLRGKRLFYHYYYFTKLFKEIPPRLKINSIGSFEKDILIDKNVTKPENFVITELLERRGYIFMVPSEILEQILEVISGLKISLFNFLLTAYCVFLSKISDQDDFIIDTPVTTRNNEDFSKIVGMLTGVLISRVKVDPEKSFTDLLFSCRTIITEAMDHVFFQNFTLALDANKDREDVSIKWDQVLSAQLNIVEESNLEVEKFESYHYSSAYAYSYINFNMRIVKNGILIDCTYKTEAINPLDISKICEGFITVLKTSINSPSIKLKTWNEIY</sequence>
<dbReference type="InterPro" id="IPR006162">
    <property type="entry name" value="Ppantetheine_attach_site"/>
</dbReference>
<dbReference type="Gene3D" id="3.30.559.30">
    <property type="entry name" value="Nonribosomal peptide synthetase, condensation domain"/>
    <property type="match status" value="1"/>
</dbReference>
<comment type="caution">
    <text evidence="5">The sequence shown here is derived from an EMBL/GenBank/DDBJ whole genome shotgun (WGS) entry which is preliminary data.</text>
</comment>
<evidence type="ECO:0000256" key="2">
    <source>
        <dbReference type="ARBA" id="ARBA00022450"/>
    </source>
</evidence>
<evidence type="ECO:0000313" key="5">
    <source>
        <dbReference type="EMBL" id="MBB6131814.1"/>
    </source>
</evidence>
<dbReference type="InterPro" id="IPR045851">
    <property type="entry name" value="AMP-bd_C_sf"/>
</dbReference>
<dbReference type="PRINTS" id="PR00154">
    <property type="entry name" value="AMPBINDING"/>
</dbReference>
<dbReference type="Pfam" id="PF00668">
    <property type="entry name" value="Condensation"/>
    <property type="match status" value="1"/>
</dbReference>
<dbReference type="InterPro" id="IPR025110">
    <property type="entry name" value="AMP-bd_C"/>
</dbReference>
<dbReference type="RefSeq" id="WP_183590203.1">
    <property type="nucleotide sequence ID" value="NZ_JACHCA010000033.1"/>
</dbReference>
<dbReference type="GO" id="GO:0003824">
    <property type="term" value="F:catalytic activity"/>
    <property type="evidence" value="ECO:0007669"/>
    <property type="project" value="InterPro"/>
</dbReference>
<dbReference type="InterPro" id="IPR000873">
    <property type="entry name" value="AMP-dep_synth/lig_dom"/>
</dbReference>
<dbReference type="InterPro" id="IPR009081">
    <property type="entry name" value="PP-bd_ACP"/>
</dbReference>
<dbReference type="EMBL" id="JACHCA010000033">
    <property type="protein sequence ID" value="MBB6131814.1"/>
    <property type="molecule type" value="Genomic_DNA"/>
</dbReference>
<dbReference type="GO" id="GO:0044550">
    <property type="term" value="P:secondary metabolite biosynthetic process"/>
    <property type="evidence" value="ECO:0007669"/>
    <property type="project" value="TreeGrafter"/>
</dbReference>
<keyword evidence="3" id="KW-0597">Phosphoprotein</keyword>
<dbReference type="Pfam" id="PF00550">
    <property type="entry name" value="PP-binding"/>
    <property type="match status" value="1"/>
</dbReference>
<feature type="domain" description="Carrier" evidence="4">
    <location>
        <begin position="382"/>
        <end position="457"/>
    </location>
</feature>
<dbReference type="InterPro" id="IPR001242">
    <property type="entry name" value="Condensation_dom"/>
</dbReference>
<dbReference type="InterPro" id="IPR042099">
    <property type="entry name" value="ANL_N_sf"/>
</dbReference>
<dbReference type="CDD" id="cd05930">
    <property type="entry name" value="A_NRPS"/>
    <property type="match status" value="1"/>
</dbReference>
<gene>
    <name evidence="5" type="ORF">HDF22_005968</name>
</gene>
<dbReference type="Pfam" id="PF00501">
    <property type="entry name" value="AMP-binding"/>
    <property type="match status" value="1"/>
</dbReference>
<evidence type="ECO:0000259" key="4">
    <source>
        <dbReference type="PROSITE" id="PS50075"/>
    </source>
</evidence>
<feature type="non-terminal residue" evidence="5">
    <location>
        <position position="1"/>
    </location>
</feature>
<dbReference type="Gene3D" id="3.30.559.10">
    <property type="entry name" value="Chloramphenicol acetyltransferase-like domain"/>
    <property type="match status" value="1"/>
</dbReference>
<evidence type="ECO:0000256" key="3">
    <source>
        <dbReference type="ARBA" id="ARBA00022553"/>
    </source>
</evidence>
<dbReference type="FunFam" id="1.10.1200.10:FF:000005">
    <property type="entry name" value="Nonribosomal peptide synthetase 1"/>
    <property type="match status" value="1"/>
</dbReference>
<evidence type="ECO:0000256" key="1">
    <source>
        <dbReference type="ARBA" id="ARBA00001957"/>
    </source>
</evidence>
<evidence type="ECO:0000313" key="6">
    <source>
        <dbReference type="Proteomes" id="UP000548326"/>
    </source>
</evidence>
<protein>
    <submittedName>
        <fullName evidence="5">Amino acid adenylation domain-containing protein</fullName>
    </submittedName>
</protein>
<dbReference type="AlphaFoldDB" id="A0A841JN05"/>
<dbReference type="Pfam" id="PF13193">
    <property type="entry name" value="AMP-binding_C"/>
    <property type="match status" value="1"/>
</dbReference>
<dbReference type="SUPFAM" id="SSF56801">
    <property type="entry name" value="Acetyl-CoA synthetase-like"/>
    <property type="match status" value="1"/>
</dbReference>
<dbReference type="GO" id="GO:0031177">
    <property type="term" value="F:phosphopantetheine binding"/>
    <property type="evidence" value="ECO:0007669"/>
    <property type="project" value="TreeGrafter"/>
</dbReference>
<dbReference type="InterPro" id="IPR023213">
    <property type="entry name" value="CAT-like_dom_sf"/>
</dbReference>
<dbReference type="Gene3D" id="3.30.300.30">
    <property type="match status" value="1"/>
</dbReference>
<dbReference type="InterPro" id="IPR020459">
    <property type="entry name" value="AMP-binding"/>
</dbReference>
<name>A0A841JN05_9SPHI</name>
<dbReference type="InterPro" id="IPR036736">
    <property type="entry name" value="ACP-like_sf"/>
</dbReference>
<dbReference type="GO" id="GO:0005737">
    <property type="term" value="C:cytoplasm"/>
    <property type="evidence" value="ECO:0007669"/>
    <property type="project" value="TreeGrafter"/>
</dbReference>
<keyword evidence="2" id="KW-0596">Phosphopantetheine</keyword>
<dbReference type="GO" id="GO:0043041">
    <property type="term" value="P:amino acid activation for nonribosomal peptide biosynthetic process"/>
    <property type="evidence" value="ECO:0007669"/>
    <property type="project" value="TreeGrafter"/>
</dbReference>
<dbReference type="SUPFAM" id="SSF52777">
    <property type="entry name" value="CoA-dependent acyltransferases"/>
    <property type="match status" value="2"/>
</dbReference>
<dbReference type="FunFam" id="2.30.38.10:FF:000001">
    <property type="entry name" value="Non-ribosomal peptide synthetase PvdI"/>
    <property type="match status" value="1"/>
</dbReference>
<dbReference type="PANTHER" id="PTHR45527:SF1">
    <property type="entry name" value="FATTY ACID SYNTHASE"/>
    <property type="match status" value="1"/>
</dbReference>
<dbReference type="Gene3D" id="1.10.1200.10">
    <property type="entry name" value="ACP-like"/>
    <property type="match status" value="1"/>
</dbReference>
<dbReference type="SUPFAM" id="SSF47336">
    <property type="entry name" value="ACP-like"/>
    <property type="match status" value="1"/>
</dbReference>
<comment type="cofactor">
    <cofactor evidence="1">
        <name>pantetheine 4'-phosphate</name>
        <dbReference type="ChEBI" id="CHEBI:47942"/>
    </cofactor>
</comment>
<dbReference type="PROSITE" id="PS50075">
    <property type="entry name" value="CARRIER"/>
    <property type="match status" value="1"/>
</dbReference>
<dbReference type="Proteomes" id="UP000548326">
    <property type="component" value="Unassembled WGS sequence"/>
</dbReference>
<dbReference type="PANTHER" id="PTHR45527">
    <property type="entry name" value="NONRIBOSOMAL PEPTIDE SYNTHETASE"/>
    <property type="match status" value="1"/>
</dbReference>
<dbReference type="InterPro" id="IPR020845">
    <property type="entry name" value="AMP-binding_CS"/>
</dbReference>
<dbReference type="PROSITE" id="PS00455">
    <property type="entry name" value="AMP_BINDING"/>
    <property type="match status" value="1"/>
</dbReference>
<proteinExistence type="predicted"/>